<gene>
    <name evidence="1" type="ORF">XD72_1764</name>
    <name evidence="2" type="ORF">XE07_1428</name>
</gene>
<reference evidence="3 4" key="2">
    <citation type="journal article" date="2015" name="MBio">
        <title>Genome-Resolved Metagenomic Analysis Reveals Roles for Candidate Phyla and Other Microbial Community Members in Biogeochemical Transformations in Oil Reservoirs.</title>
        <authorList>
            <person name="Hu P."/>
            <person name="Tom L."/>
            <person name="Singh A."/>
            <person name="Thomas B.C."/>
            <person name="Baker B.J."/>
            <person name="Piceno Y.M."/>
            <person name="Andersen G.L."/>
            <person name="Banfield J.F."/>
        </authorList>
    </citation>
    <scope>NUCLEOTIDE SEQUENCE [LARGE SCALE GENOMIC DNA]</scope>
    <source>
        <strain evidence="1">57_489</strain>
    </source>
</reference>
<evidence type="ECO:0000313" key="3">
    <source>
        <dbReference type="Proteomes" id="UP000053961"/>
    </source>
</evidence>
<dbReference type="EMBL" id="LGHB01000022">
    <property type="protein sequence ID" value="KUK95992.1"/>
    <property type="molecule type" value="Genomic_DNA"/>
</dbReference>
<protein>
    <submittedName>
        <fullName evidence="2">Uncharacterized protein</fullName>
    </submittedName>
</protein>
<dbReference type="Proteomes" id="UP000053961">
    <property type="component" value="Unassembled WGS sequence"/>
</dbReference>
<dbReference type="Proteomes" id="UP000057043">
    <property type="component" value="Unassembled WGS sequence"/>
</dbReference>
<evidence type="ECO:0000313" key="4">
    <source>
        <dbReference type="Proteomes" id="UP000057043"/>
    </source>
</evidence>
<evidence type="ECO:0000313" key="2">
    <source>
        <dbReference type="EMBL" id="KUK95992.1"/>
    </source>
</evidence>
<dbReference type="EMBL" id="LGFT01000044">
    <property type="protein sequence ID" value="KUK43864.1"/>
    <property type="molecule type" value="Genomic_DNA"/>
</dbReference>
<reference evidence="2" key="1">
    <citation type="journal article" date="2015" name="MBio">
        <title>Genome-resolved metagenomic analysis reveals roles for candidate phyla and other microbial community members in biogeochemical transformations in oil reservoirs.</title>
        <authorList>
            <person name="Hu P."/>
            <person name="Tom L."/>
            <person name="Singh A."/>
            <person name="Thomas B.C."/>
            <person name="Baker B.J."/>
            <person name="Piceno Y.M."/>
            <person name="Andersen G.L."/>
            <person name="Banfield J.F."/>
        </authorList>
    </citation>
    <scope>NUCLEOTIDE SEQUENCE [LARGE SCALE GENOMIC DNA]</scope>
    <source>
        <strain evidence="2">56_747</strain>
    </source>
</reference>
<evidence type="ECO:0000313" key="1">
    <source>
        <dbReference type="EMBL" id="KUK43864.1"/>
    </source>
</evidence>
<dbReference type="PATRIC" id="fig|301375.6.peg.556"/>
<comment type="caution">
    <text evidence="2">The sequence shown here is derived from an EMBL/GenBank/DDBJ whole genome shotgun (WGS) entry which is preliminary data.</text>
</comment>
<proteinExistence type="predicted"/>
<dbReference type="AlphaFoldDB" id="A0A117MC68"/>
<name>A0A117MC68_9EURY</name>
<organism evidence="2 3">
    <name type="scientific">Methanothrix harundinacea</name>
    <dbReference type="NCBI Taxonomy" id="301375"/>
    <lineage>
        <taxon>Archaea</taxon>
        <taxon>Methanobacteriati</taxon>
        <taxon>Methanobacteriota</taxon>
        <taxon>Stenosarchaea group</taxon>
        <taxon>Methanomicrobia</taxon>
        <taxon>Methanotrichales</taxon>
        <taxon>Methanotrichaceae</taxon>
        <taxon>Methanothrix</taxon>
    </lineage>
</organism>
<accession>A0A117MC68</accession>
<sequence length="88" mass="10224">MTYFANLLKNDAMSNDISWMIGGEEGERTNFLSWPISSEMIREFQTIYQIGRSCFDKSEVFQGFLRPKNPKFSLPNYPSTSRGWGWAL</sequence>